<dbReference type="OrthoDB" id="3260635at2"/>
<feature type="transmembrane region" description="Helical" evidence="1">
    <location>
        <begin position="179"/>
        <end position="202"/>
    </location>
</feature>
<protein>
    <submittedName>
        <fullName evidence="2">Uncharacterized protein</fullName>
    </submittedName>
</protein>
<feature type="transmembrane region" description="Helical" evidence="1">
    <location>
        <begin position="54"/>
        <end position="72"/>
    </location>
</feature>
<accession>G8QWR9</accession>
<evidence type="ECO:0000313" key="3">
    <source>
        <dbReference type="Proteomes" id="UP000005632"/>
    </source>
</evidence>
<keyword evidence="1" id="KW-1133">Transmembrane helix</keyword>
<feature type="transmembrane region" description="Helical" evidence="1">
    <location>
        <begin position="12"/>
        <end position="34"/>
    </location>
</feature>
<keyword evidence="1" id="KW-0812">Transmembrane</keyword>
<evidence type="ECO:0000256" key="1">
    <source>
        <dbReference type="SAM" id="Phobius"/>
    </source>
</evidence>
<keyword evidence="3" id="KW-1185">Reference proteome</keyword>
<keyword evidence="1" id="KW-0472">Membrane</keyword>
<feature type="transmembrane region" description="Helical" evidence="1">
    <location>
        <begin position="240"/>
        <end position="262"/>
    </location>
</feature>
<gene>
    <name evidence="2" type="ordered locus">SpiGrapes_0509</name>
</gene>
<dbReference type="KEGG" id="sgp:SpiGrapes_0509"/>
<dbReference type="HOGENOM" id="CLU_1026379_0_0_12"/>
<feature type="transmembrane region" description="Helical" evidence="1">
    <location>
        <begin position="209"/>
        <end position="228"/>
    </location>
</feature>
<feature type="transmembrane region" description="Helical" evidence="1">
    <location>
        <begin position="144"/>
        <end position="167"/>
    </location>
</feature>
<feature type="transmembrane region" description="Helical" evidence="1">
    <location>
        <begin position="104"/>
        <end position="124"/>
    </location>
</feature>
<organism evidence="2 3">
    <name type="scientific">Sphaerochaeta pleomorpha (strain ATCC BAA-1885 / DSM 22778 / Grapes)</name>
    <dbReference type="NCBI Taxonomy" id="158190"/>
    <lineage>
        <taxon>Bacteria</taxon>
        <taxon>Pseudomonadati</taxon>
        <taxon>Spirochaetota</taxon>
        <taxon>Spirochaetia</taxon>
        <taxon>Spirochaetales</taxon>
        <taxon>Sphaerochaetaceae</taxon>
        <taxon>Sphaerochaeta</taxon>
    </lineage>
</organism>
<dbReference type="AlphaFoldDB" id="G8QWR9"/>
<proteinExistence type="predicted"/>
<reference evidence="2 3" key="1">
    <citation type="submission" date="2011-11" db="EMBL/GenBank/DDBJ databases">
        <title>Complete sequence of Spirochaeta sp. grapes.</title>
        <authorList>
            <consortium name="US DOE Joint Genome Institute"/>
            <person name="Lucas S."/>
            <person name="Han J."/>
            <person name="Lapidus A."/>
            <person name="Cheng J.-F."/>
            <person name="Goodwin L."/>
            <person name="Pitluck S."/>
            <person name="Peters L."/>
            <person name="Ovchinnikova G."/>
            <person name="Munk A.C."/>
            <person name="Detter J.C."/>
            <person name="Han C."/>
            <person name="Tapia R."/>
            <person name="Land M."/>
            <person name="Hauser L."/>
            <person name="Kyrpides N."/>
            <person name="Ivanova N."/>
            <person name="Pagani I."/>
            <person name="Ritalahtilisa K."/>
            <person name="Loeffler F."/>
            <person name="Woyke T."/>
        </authorList>
    </citation>
    <scope>NUCLEOTIDE SEQUENCE [LARGE SCALE GENOMIC DNA]</scope>
    <source>
        <strain evidence="3">ATCC BAA-1885 / DSM 22778 / Grapes</strain>
    </source>
</reference>
<dbReference type="RefSeq" id="WP_014269212.1">
    <property type="nucleotide sequence ID" value="NC_016633.1"/>
</dbReference>
<evidence type="ECO:0000313" key="2">
    <source>
        <dbReference type="EMBL" id="AEV28363.1"/>
    </source>
</evidence>
<sequence length="271" mass="30066">MGDRIPRNEKKPLLIILMLCIGFLFVAASALGISFPHARYPTPELYNAFLPNDYANLLVCIPLLVVSTVNFLRDRSIGLIGWYASLLFIVYNSIAYATDLRNTLYLTIYMVIILVGSTELVLLVRSPATRSLVPTEFPVRHPRLYGLIPVIMGLLFEIRALIIIFSMVSKDATKGMQGLGVHIADTIISLVWIVSGALLLLGRKMGYPMVLITYLHGSLLFVALLVYLCLKPLLCDTTFIAMDVIVTGVMGLLFFLPTVRVLSKSLKMPNS</sequence>
<feature type="transmembrane region" description="Helical" evidence="1">
    <location>
        <begin position="79"/>
        <end position="98"/>
    </location>
</feature>
<dbReference type="Proteomes" id="UP000005632">
    <property type="component" value="Chromosome"/>
</dbReference>
<dbReference type="EMBL" id="CP003155">
    <property type="protein sequence ID" value="AEV28363.1"/>
    <property type="molecule type" value="Genomic_DNA"/>
</dbReference>
<name>G8QWR9_SPHPG</name>